<dbReference type="RefSeq" id="WP_330799543.1">
    <property type="nucleotide sequence ID" value="NZ_JAZEWV010000035.1"/>
</dbReference>
<keyword evidence="3" id="KW-0378">Hydrolase</keyword>
<evidence type="ECO:0000256" key="2">
    <source>
        <dbReference type="ARBA" id="ARBA00022723"/>
    </source>
</evidence>
<dbReference type="SUPFAM" id="SSF102215">
    <property type="entry name" value="Creatininase"/>
    <property type="match status" value="1"/>
</dbReference>
<keyword evidence="7" id="KW-1185">Reference proteome</keyword>
<evidence type="ECO:0000313" key="6">
    <source>
        <dbReference type="EMBL" id="MEE4545838.1"/>
    </source>
</evidence>
<organism evidence="6 7">
    <name type="scientific">Actinacidiphila polyblastidii</name>
    <dbReference type="NCBI Taxonomy" id="3110430"/>
    <lineage>
        <taxon>Bacteria</taxon>
        <taxon>Bacillati</taxon>
        <taxon>Actinomycetota</taxon>
        <taxon>Actinomycetes</taxon>
        <taxon>Kitasatosporales</taxon>
        <taxon>Streptomycetaceae</taxon>
        <taxon>Actinacidiphila</taxon>
    </lineage>
</organism>
<dbReference type="InterPro" id="IPR003785">
    <property type="entry name" value="Creatininase/forma_Hydrolase"/>
</dbReference>
<reference evidence="6 7" key="1">
    <citation type="submission" date="2023-12" db="EMBL/GenBank/DDBJ databases">
        <title>Streptomyces sp. V4-01.</title>
        <authorList>
            <person name="Somphong A."/>
            <person name="Phongsopitanun W."/>
        </authorList>
    </citation>
    <scope>NUCLEOTIDE SEQUENCE [LARGE SCALE GENOMIC DNA]</scope>
    <source>
        <strain evidence="6 7">V4-01</strain>
    </source>
</reference>
<keyword evidence="2" id="KW-0479">Metal-binding</keyword>
<gene>
    <name evidence="6" type="ORF">V2S66_28200</name>
</gene>
<dbReference type="EMBL" id="JAZEWV010000035">
    <property type="protein sequence ID" value="MEE4545838.1"/>
    <property type="molecule type" value="Genomic_DNA"/>
</dbReference>
<evidence type="ECO:0000256" key="1">
    <source>
        <dbReference type="ARBA" id="ARBA00001947"/>
    </source>
</evidence>
<comment type="caution">
    <text evidence="6">The sequence shown here is derived from an EMBL/GenBank/DDBJ whole genome shotgun (WGS) entry which is preliminary data.</text>
</comment>
<dbReference type="Gene3D" id="3.40.50.10310">
    <property type="entry name" value="Creatininase"/>
    <property type="match status" value="1"/>
</dbReference>
<evidence type="ECO:0000256" key="4">
    <source>
        <dbReference type="ARBA" id="ARBA00022833"/>
    </source>
</evidence>
<dbReference type="Proteomes" id="UP001344658">
    <property type="component" value="Unassembled WGS sequence"/>
</dbReference>
<name>A0ABU7PJ32_9ACTN</name>
<protein>
    <submittedName>
        <fullName evidence="6">Creatininase family protein</fullName>
    </submittedName>
</protein>
<keyword evidence="4" id="KW-0862">Zinc</keyword>
<evidence type="ECO:0000313" key="7">
    <source>
        <dbReference type="Proteomes" id="UP001344658"/>
    </source>
</evidence>
<dbReference type="PANTHER" id="PTHR35005">
    <property type="entry name" value="3-DEHYDRO-SCYLLO-INOSOSE HYDROLASE"/>
    <property type="match status" value="1"/>
</dbReference>
<dbReference type="InterPro" id="IPR024087">
    <property type="entry name" value="Creatininase-like_sf"/>
</dbReference>
<comment type="cofactor">
    <cofactor evidence="1">
        <name>Zn(2+)</name>
        <dbReference type="ChEBI" id="CHEBI:29105"/>
    </cofactor>
</comment>
<accession>A0ABU7PJ32</accession>
<sequence length="263" mass="27443">MSEVQWNRLTAAELRALAAGDAVVLLPVGATEQHGPHLPTGVDDFLAAEVCRRAARLAGGHTGVVVTPSVPTGLSEHHMAFGGTLTLSLATLHALLRDICRSVIRAGFSRILIVNGHGGNMTALNALTTELTVELATPIAFASYFGAGREVVRATLQTQDGLMHACEGETSMMMAAHPDLVRAEHLAEAHGPRITLPAESTEPVYMAVPFERITESGVAGDGRVASPEKGETMLAGCAQALADIIVRDPWAKPALPPSPGSVG</sequence>
<dbReference type="Pfam" id="PF02633">
    <property type="entry name" value="Creatininase"/>
    <property type="match status" value="1"/>
</dbReference>
<dbReference type="PANTHER" id="PTHR35005:SF1">
    <property type="entry name" value="2-AMINO-5-FORMYLAMINO-6-RIBOSYLAMINOPYRIMIDIN-4(3H)-ONE 5'-MONOPHOSPHATE DEFORMYLASE"/>
    <property type="match status" value="1"/>
</dbReference>
<comment type="similarity">
    <text evidence="5">Belongs to the creatininase superfamily.</text>
</comment>
<evidence type="ECO:0000256" key="3">
    <source>
        <dbReference type="ARBA" id="ARBA00022801"/>
    </source>
</evidence>
<proteinExistence type="inferred from homology"/>
<evidence type="ECO:0000256" key="5">
    <source>
        <dbReference type="ARBA" id="ARBA00024029"/>
    </source>
</evidence>